<dbReference type="InterPro" id="IPR036259">
    <property type="entry name" value="MFS_trans_sf"/>
</dbReference>
<feature type="transmembrane region" description="Helical" evidence="9">
    <location>
        <begin position="294"/>
        <end position="312"/>
    </location>
</feature>
<evidence type="ECO:0000256" key="7">
    <source>
        <dbReference type="ARBA" id="ARBA00023136"/>
    </source>
</evidence>
<feature type="transmembrane region" description="Helical" evidence="9">
    <location>
        <begin position="384"/>
        <end position="406"/>
    </location>
</feature>
<dbReference type="InterPro" id="IPR004638">
    <property type="entry name" value="EmrB-like"/>
</dbReference>
<keyword evidence="3" id="KW-0813">Transport</keyword>
<protein>
    <submittedName>
        <fullName evidence="11">EmrB/QacA subfamily drug resistance transporter</fullName>
    </submittedName>
</protein>
<evidence type="ECO:0000256" key="5">
    <source>
        <dbReference type="ARBA" id="ARBA00022692"/>
    </source>
</evidence>
<dbReference type="SUPFAM" id="SSF103473">
    <property type="entry name" value="MFS general substrate transporter"/>
    <property type="match status" value="1"/>
</dbReference>
<evidence type="ECO:0000256" key="6">
    <source>
        <dbReference type="ARBA" id="ARBA00022989"/>
    </source>
</evidence>
<evidence type="ECO:0000313" key="11">
    <source>
        <dbReference type="EMBL" id="MBB4706003.1"/>
    </source>
</evidence>
<sequence length="508" mass="52745">MTRERDMTMNGSTAAVPPGVRSRPAWAPPGGKGTGPLLAAVLGGMFLAMLDQTIVGTALPRITAELGGENGLYTWVVTSYLLTSTVTVPLYGRLSDVYGRKPLLLIGVTVFLAGSALSGAAQDMTQLIAFRGVQGLGAGALLPLSLALVADLFPPEKSGKVQGALGGIMAASYVAGPLLGGIFTDHTSWRWAFAVNLPIGAVLLAVIVRRLPRVPGIGGSRPDYLGIAVFTAAISSLLIGLTEHGLDGHTWTSPAVAFPLIASAALLVAFVLVERRATQPIIPLELFRDRTYTVVNIASFCSASCLYAGVVFLPRYFQQAQGQSATSSGLHIYPLMLAMLAGSVLTGVLITRTLRYKPWLLGAPLFGVAGALLCAGLTVQTPFWALVAWMALIGLGVGPMLSGLTVAVQTSVPPQHIGTASANLTFFRQIGGSVALAVAGTVYTTVVRDRAAGHASRGSMVDAHAAAATVIPWLAAVGAVVAMLALVFLPDRTLPRVRRDLPAAVPAE</sequence>
<keyword evidence="7 9" id="KW-0472">Membrane</keyword>
<feature type="transmembrane region" description="Helical" evidence="9">
    <location>
        <begin position="426"/>
        <end position="446"/>
    </location>
</feature>
<dbReference type="AlphaFoldDB" id="A0A7W7DFT1"/>
<feature type="transmembrane region" description="Helical" evidence="9">
    <location>
        <begin position="224"/>
        <end position="242"/>
    </location>
</feature>
<feature type="transmembrane region" description="Helical" evidence="9">
    <location>
        <begin position="189"/>
        <end position="212"/>
    </location>
</feature>
<keyword evidence="4" id="KW-1003">Cell membrane</keyword>
<feature type="transmembrane region" description="Helical" evidence="9">
    <location>
        <begin position="254"/>
        <end position="273"/>
    </location>
</feature>
<evidence type="ECO:0000256" key="2">
    <source>
        <dbReference type="ARBA" id="ARBA00007520"/>
    </source>
</evidence>
<comment type="subcellular location">
    <subcellularLocation>
        <location evidence="1">Cell membrane</location>
        <topology evidence="1">Multi-pass membrane protein</topology>
    </subcellularLocation>
</comment>
<evidence type="ECO:0000256" key="4">
    <source>
        <dbReference type="ARBA" id="ARBA00022475"/>
    </source>
</evidence>
<dbReference type="InterPro" id="IPR020846">
    <property type="entry name" value="MFS_dom"/>
</dbReference>
<evidence type="ECO:0000256" key="3">
    <source>
        <dbReference type="ARBA" id="ARBA00022448"/>
    </source>
</evidence>
<reference evidence="11 12" key="1">
    <citation type="submission" date="2020-08" db="EMBL/GenBank/DDBJ databases">
        <title>Sequencing the genomes of 1000 actinobacteria strains.</title>
        <authorList>
            <person name="Klenk H.-P."/>
        </authorList>
    </citation>
    <scope>NUCLEOTIDE SEQUENCE [LARGE SCALE GENOMIC DNA]</scope>
    <source>
        <strain evidence="11 12">DSM 45784</strain>
    </source>
</reference>
<dbReference type="NCBIfam" id="TIGR00711">
    <property type="entry name" value="efflux_EmrB"/>
    <property type="match status" value="1"/>
</dbReference>
<feature type="domain" description="Major facilitator superfamily (MFS) profile" evidence="10">
    <location>
        <begin position="37"/>
        <end position="493"/>
    </location>
</feature>
<keyword evidence="5 9" id="KW-0812">Transmembrane</keyword>
<dbReference type="RefSeq" id="WP_239123616.1">
    <property type="nucleotide sequence ID" value="NZ_BOOV01000036.1"/>
</dbReference>
<dbReference type="InterPro" id="IPR011701">
    <property type="entry name" value="MFS"/>
</dbReference>
<dbReference type="GO" id="GO:0005886">
    <property type="term" value="C:plasma membrane"/>
    <property type="evidence" value="ECO:0007669"/>
    <property type="project" value="UniProtKB-SubCell"/>
</dbReference>
<feature type="region of interest" description="Disordered" evidence="8">
    <location>
        <begin position="1"/>
        <end position="28"/>
    </location>
</feature>
<accession>A0A7W7DFT1</accession>
<comment type="similarity">
    <text evidence="2">Belongs to the major facilitator superfamily. TCR/Tet family.</text>
</comment>
<feature type="transmembrane region" description="Helical" evidence="9">
    <location>
        <begin position="72"/>
        <end position="91"/>
    </location>
</feature>
<dbReference type="GO" id="GO:0022857">
    <property type="term" value="F:transmembrane transporter activity"/>
    <property type="evidence" value="ECO:0007669"/>
    <property type="project" value="InterPro"/>
</dbReference>
<evidence type="ECO:0000256" key="9">
    <source>
        <dbReference type="SAM" id="Phobius"/>
    </source>
</evidence>
<feature type="transmembrane region" description="Helical" evidence="9">
    <location>
        <begin position="165"/>
        <end position="183"/>
    </location>
</feature>
<evidence type="ECO:0000313" key="12">
    <source>
        <dbReference type="Proteomes" id="UP000542210"/>
    </source>
</evidence>
<evidence type="ECO:0000256" key="1">
    <source>
        <dbReference type="ARBA" id="ARBA00004651"/>
    </source>
</evidence>
<comment type="caution">
    <text evidence="11">The sequence shown here is derived from an EMBL/GenBank/DDBJ whole genome shotgun (WGS) entry which is preliminary data.</text>
</comment>
<dbReference type="EMBL" id="JACHND010000001">
    <property type="protein sequence ID" value="MBB4706003.1"/>
    <property type="molecule type" value="Genomic_DNA"/>
</dbReference>
<organism evidence="11 12">
    <name type="scientific">Sphaerisporangium siamense</name>
    <dbReference type="NCBI Taxonomy" id="795645"/>
    <lineage>
        <taxon>Bacteria</taxon>
        <taxon>Bacillati</taxon>
        <taxon>Actinomycetota</taxon>
        <taxon>Actinomycetes</taxon>
        <taxon>Streptosporangiales</taxon>
        <taxon>Streptosporangiaceae</taxon>
        <taxon>Sphaerisporangium</taxon>
    </lineage>
</organism>
<dbReference type="Pfam" id="PF07690">
    <property type="entry name" value="MFS_1"/>
    <property type="match status" value="1"/>
</dbReference>
<keyword evidence="6 9" id="KW-1133">Transmembrane helix</keyword>
<keyword evidence="12" id="KW-1185">Reference proteome</keyword>
<feature type="transmembrane region" description="Helical" evidence="9">
    <location>
        <begin position="358"/>
        <end position="378"/>
    </location>
</feature>
<dbReference type="Gene3D" id="1.20.1720.10">
    <property type="entry name" value="Multidrug resistance protein D"/>
    <property type="match status" value="1"/>
</dbReference>
<dbReference type="CDD" id="cd17502">
    <property type="entry name" value="MFS_Azr1_MDR_like"/>
    <property type="match status" value="1"/>
</dbReference>
<feature type="transmembrane region" description="Helical" evidence="9">
    <location>
        <begin position="332"/>
        <end position="351"/>
    </location>
</feature>
<feature type="transmembrane region" description="Helical" evidence="9">
    <location>
        <begin position="37"/>
        <end position="60"/>
    </location>
</feature>
<proteinExistence type="inferred from homology"/>
<feature type="transmembrane region" description="Helical" evidence="9">
    <location>
        <begin position="466"/>
        <end position="489"/>
    </location>
</feature>
<dbReference type="FunFam" id="1.20.1720.10:FF:000004">
    <property type="entry name" value="EmrB/QacA family drug resistance transporter"/>
    <property type="match status" value="1"/>
</dbReference>
<evidence type="ECO:0000256" key="8">
    <source>
        <dbReference type="SAM" id="MobiDB-lite"/>
    </source>
</evidence>
<dbReference type="PANTHER" id="PTHR23501:SF197">
    <property type="entry name" value="COMD"/>
    <property type="match status" value="1"/>
</dbReference>
<dbReference type="Gene3D" id="1.20.1250.20">
    <property type="entry name" value="MFS general substrate transporter like domains"/>
    <property type="match status" value="1"/>
</dbReference>
<name>A0A7W7DFT1_9ACTN</name>
<dbReference type="PROSITE" id="PS50850">
    <property type="entry name" value="MFS"/>
    <property type="match status" value="1"/>
</dbReference>
<evidence type="ECO:0000259" key="10">
    <source>
        <dbReference type="PROSITE" id="PS50850"/>
    </source>
</evidence>
<gene>
    <name evidence="11" type="ORF">BJ982_007547</name>
</gene>
<feature type="transmembrane region" description="Helical" evidence="9">
    <location>
        <begin position="103"/>
        <end position="121"/>
    </location>
</feature>
<feature type="transmembrane region" description="Helical" evidence="9">
    <location>
        <begin position="133"/>
        <end position="153"/>
    </location>
</feature>
<dbReference type="Proteomes" id="UP000542210">
    <property type="component" value="Unassembled WGS sequence"/>
</dbReference>
<dbReference type="PANTHER" id="PTHR23501">
    <property type="entry name" value="MAJOR FACILITATOR SUPERFAMILY"/>
    <property type="match status" value="1"/>
</dbReference>